<evidence type="ECO:0000313" key="4">
    <source>
        <dbReference type="EMBL" id="GFP99937.1"/>
    </source>
</evidence>
<protein>
    <submittedName>
        <fullName evidence="4">Anthocyanidin 3-o-glucoside 6''-o-acyltransferase</fullName>
    </submittedName>
</protein>
<keyword evidence="2 4" id="KW-0012">Acyltransferase</keyword>
<evidence type="ECO:0000256" key="3">
    <source>
        <dbReference type="SAM" id="MobiDB-lite"/>
    </source>
</evidence>
<dbReference type="EMBL" id="BMAC01000598">
    <property type="protein sequence ID" value="GFP99937.1"/>
    <property type="molecule type" value="Genomic_DNA"/>
</dbReference>
<evidence type="ECO:0000256" key="2">
    <source>
        <dbReference type="ARBA" id="ARBA00023315"/>
    </source>
</evidence>
<feature type="compositionally biased region" description="Basic and acidic residues" evidence="3">
    <location>
        <begin position="16"/>
        <end position="26"/>
    </location>
</feature>
<feature type="non-terminal residue" evidence="4">
    <location>
        <position position="254"/>
    </location>
</feature>
<dbReference type="Proteomes" id="UP000653305">
    <property type="component" value="Unassembled WGS sequence"/>
</dbReference>
<sequence>HRRGALVYGGAAAGENPDRKAPGDVCSEERRNKFTQGFGTGEIIGPHRRGPSLVLHSRLCARVGLLGERCGGGRRRDRVFRFRGGNKSPAGTGNARELLWKLCGAGESGAKVQGSEKGGPEGFVKAAKAIGEAIKENVYNENEILCGAEKWPEEYGKLVGKRQYGVAGSPRFDFYAADYRWGKAKKLEALFIDDGAVLSLCKSRDFEGGLEIVLSKPMPKMDAFSRVFRRFLANCVAVQTKRHDCFELQQTVIN</sequence>
<feature type="region of interest" description="Disordered" evidence="3">
    <location>
        <begin position="1"/>
        <end position="26"/>
    </location>
</feature>
<reference evidence="4" key="1">
    <citation type="submission" date="2020-07" db="EMBL/GenBank/DDBJ databases">
        <title>Ethylene signaling mediates host invasion by parasitic plants.</title>
        <authorList>
            <person name="Yoshida S."/>
        </authorList>
    </citation>
    <scope>NUCLEOTIDE SEQUENCE</scope>
    <source>
        <strain evidence="4">Okayama</strain>
    </source>
</reference>
<keyword evidence="5" id="KW-1185">Reference proteome</keyword>
<gene>
    <name evidence="4" type="ORF">PHJA_002137800</name>
</gene>
<accession>A0A830CGU9</accession>
<evidence type="ECO:0000313" key="5">
    <source>
        <dbReference type="Proteomes" id="UP000653305"/>
    </source>
</evidence>
<dbReference type="PANTHER" id="PTHR31625">
    <property type="match status" value="1"/>
</dbReference>
<dbReference type="InterPro" id="IPR051504">
    <property type="entry name" value="Plant_metabolite_acyltrans"/>
</dbReference>
<comment type="caution">
    <text evidence="4">The sequence shown here is derived from an EMBL/GenBank/DDBJ whole genome shotgun (WGS) entry which is preliminary data.</text>
</comment>
<name>A0A830CGU9_9LAMI</name>
<dbReference type="InterPro" id="IPR023213">
    <property type="entry name" value="CAT-like_dom_sf"/>
</dbReference>
<organism evidence="4 5">
    <name type="scientific">Phtheirospermum japonicum</name>
    <dbReference type="NCBI Taxonomy" id="374723"/>
    <lineage>
        <taxon>Eukaryota</taxon>
        <taxon>Viridiplantae</taxon>
        <taxon>Streptophyta</taxon>
        <taxon>Embryophyta</taxon>
        <taxon>Tracheophyta</taxon>
        <taxon>Spermatophyta</taxon>
        <taxon>Magnoliopsida</taxon>
        <taxon>eudicotyledons</taxon>
        <taxon>Gunneridae</taxon>
        <taxon>Pentapetalae</taxon>
        <taxon>asterids</taxon>
        <taxon>lamiids</taxon>
        <taxon>Lamiales</taxon>
        <taxon>Orobanchaceae</taxon>
        <taxon>Orobanchaceae incertae sedis</taxon>
        <taxon>Phtheirospermum</taxon>
    </lineage>
</organism>
<dbReference type="OrthoDB" id="1862401at2759"/>
<dbReference type="Gene3D" id="3.30.559.10">
    <property type="entry name" value="Chloramphenicol acetyltransferase-like domain"/>
    <property type="match status" value="1"/>
</dbReference>
<dbReference type="AlphaFoldDB" id="A0A830CGU9"/>
<evidence type="ECO:0000256" key="1">
    <source>
        <dbReference type="ARBA" id="ARBA00022679"/>
    </source>
</evidence>
<keyword evidence="1 4" id="KW-0808">Transferase</keyword>
<proteinExistence type="predicted"/>
<dbReference type="GO" id="GO:0016747">
    <property type="term" value="F:acyltransferase activity, transferring groups other than amino-acyl groups"/>
    <property type="evidence" value="ECO:0007669"/>
    <property type="project" value="UniProtKB-ARBA"/>
</dbReference>